<dbReference type="Proteomes" id="UP000234950">
    <property type="component" value="Unassembled WGS sequence"/>
</dbReference>
<evidence type="ECO:0000313" key="1">
    <source>
        <dbReference type="EMBL" id="PLS07836.1"/>
    </source>
</evidence>
<comment type="caution">
    <text evidence="1">The sequence shown here is derived from an EMBL/GenBank/DDBJ whole genome shotgun (WGS) entry which is preliminary data.</text>
</comment>
<reference evidence="1 2" key="1">
    <citation type="submission" date="2017-11" db="EMBL/GenBank/DDBJ databases">
        <title>Comparitive Functional Genomics of Dry Heat Resistant strains isolated from the Viking Spacecraft.</title>
        <authorList>
            <person name="Seuylemezian A."/>
            <person name="Cooper K."/>
            <person name="Vaishampayan P."/>
        </authorList>
    </citation>
    <scope>NUCLEOTIDE SEQUENCE [LARGE SCALE GENOMIC DNA]</scope>
    <source>
        <strain evidence="1 2">V32-6</strain>
    </source>
</reference>
<proteinExistence type="predicted"/>
<name>A0A2N5HQL2_9BACI</name>
<keyword evidence="2" id="KW-1185">Reference proteome</keyword>
<protein>
    <submittedName>
        <fullName evidence="1">Indole-3-glycerol-phosphate synthase TrpC</fullName>
    </submittedName>
</protein>
<organism evidence="1 2">
    <name type="scientific">Neobacillus cucumis</name>
    <dbReference type="NCBI Taxonomy" id="1740721"/>
    <lineage>
        <taxon>Bacteria</taxon>
        <taxon>Bacillati</taxon>
        <taxon>Bacillota</taxon>
        <taxon>Bacilli</taxon>
        <taxon>Bacillales</taxon>
        <taxon>Bacillaceae</taxon>
        <taxon>Neobacillus</taxon>
    </lineage>
</organism>
<sequence length="54" mass="6242">MTILEKIIAQKKIEVDQLLASNVTFPEREITRPSLYQTLVKAKQLQVISEMKRA</sequence>
<dbReference type="EMBL" id="PGVE01000026">
    <property type="protein sequence ID" value="PLS07836.1"/>
    <property type="molecule type" value="Genomic_DNA"/>
</dbReference>
<evidence type="ECO:0000313" key="2">
    <source>
        <dbReference type="Proteomes" id="UP000234950"/>
    </source>
</evidence>
<dbReference type="AlphaFoldDB" id="A0A2N5HQL2"/>
<accession>A0A2N5HQL2</accession>
<feature type="non-terminal residue" evidence="1">
    <location>
        <position position="54"/>
    </location>
</feature>
<gene>
    <name evidence="1" type="ORF">CVD27_04970</name>
</gene>